<dbReference type="Pfam" id="PF10101">
    <property type="entry name" value="DUF2339"/>
    <property type="match status" value="1"/>
</dbReference>
<feature type="transmembrane region" description="Helical" evidence="2">
    <location>
        <begin position="165"/>
        <end position="183"/>
    </location>
</feature>
<evidence type="ECO:0000313" key="3">
    <source>
        <dbReference type="EMBL" id="MBE4908346.1"/>
    </source>
</evidence>
<feature type="transmembrane region" description="Helical" evidence="2">
    <location>
        <begin position="314"/>
        <end position="334"/>
    </location>
</feature>
<feature type="transmembrane region" description="Helical" evidence="2">
    <location>
        <begin position="265"/>
        <end position="283"/>
    </location>
</feature>
<proteinExistence type="predicted"/>
<feature type="transmembrane region" description="Helical" evidence="2">
    <location>
        <begin position="364"/>
        <end position="383"/>
    </location>
</feature>
<dbReference type="InterPro" id="IPR019286">
    <property type="entry name" value="DUF2339_TM"/>
</dbReference>
<keyword evidence="1" id="KW-0175">Coiled coil</keyword>
<feature type="transmembrane region" description="Helical" evidence="2">
    <location>
        <begin position="139"/>
        <end position="159"/>
    </location>
</feature>
<feature type="coiled-coil region" evidence="1">
    <location>
        <begin position="7"/>
        <end position="37"/>
    </location>
</feature>
<keyword evidence="2" id="KW-0472">Membrane</keyword>
<keyword evidence="4" id="KW-1185">Reference proteome</keyword>
<dbReference type="PANTHER" id="PTHR38434">
    <property type="entry name" value="BLL2549 PROTEIN"/>
    <property type="match status" value="1"/>
</dbReference>
<dbReference type="EMBL" id="JADCLJ010000019">
    <property type="protein sequence ID" value="MBE4908346.1"/>
    <property type="molecule type" value="Genomic_DNA"/>
</dbReference>
<feature type="transmembrane region" description="Helical" evidence="2">
    <location>
        <begin position="416"/>
        <end position="438"/>
    </location>
</feature>
<feature type="transmembrane region" description="Helical" evidence="2">
    <location>
        <begin position="212"/>
        <end position="231"/>
    </location>
</feature>
<dbReference type="Proteomes" id="UP001516662">
    <property type="component" value="Unassembled WGS sequence"/>
</dbReference>
<evidence type="ECO:0000313" key="4">
    <source>
        <dbReference type="Proteomes" id="UP001516662"/>
    </source>
</evidence>
<dbReference type="CDD" id="cd14686">
    <property type="entry name" value="bZIP"/>
    <property type="match status" value="1"/>
</dbReference>
<gene>
    <name evidence="3" type="ORF">IMZ08_09785</name>
</gene>
<protein>
    <submittedName>
        <fullName evidence="3">DUF2339 domain-containing protein</fullName>
    </submittedName>
</protein>
<feature type="transmembrane region" description="Helical" evidence="2">
    <location>
        <begin position="109"/>
        <end position="127"/>
    </location>
</feature>
<sequence length="558" mass="63179">MSQKKTIEELEKKVDALQREARDLKVMILELKREEKESQTDRITEPTPDITNYQKDIKSKGIVREEREPIDWERQIGQIWLPRIFIFVLLLGVIWAFKAASDYGYLNNSVKITIGYLSAVILLYIGGRQIRSNRVALGQVLFGGSTILLLIVTFAMHVLYNMVPLLVALVLNLIWIGMGIYFSHLFKSQPLAVLTGIGGYLIPFLLKNNDPNILNLVIFETIFYCILLLFALKKQFKILYLVSFVMLHITLLASIAITGSGQEKTFGIAVLIQHGLLVATFFLKKDFMKYQMGVLYTSFILTMSWVGLSFPETQYEMIVLLTFALYSFLSIISWNKDTTRIPITLSISTLALLLFLISKFDEENIMGLIVLQGLLSIYIGILASSKLQQAVGASIYVLSGLVIISTDFYSIASIDFLNWVVLLGTLIVVVRLLPSVEVIKENEITKVRQIIHIVFMVLLLPFITHTVQALTHEFTLNIKYMAVSSSWGIYAFIGVILGSIKNYKPLRVFGLILLFITLAKLFFVDLTYVSIFIRAVLFIGLGILGIIGSRILYKNEYK</sequence>
<feature type="transmembrane region" description="Helical" evidence="2">
    <location>
        <begin position="450"/>
        <end position="468"/>
    </location>
</feature>
<evidence type="ECO:0000256" key="2">
    <source>
        <dbReference type="SAM" id="Phobius"/>
    </source>
</evidence>
<feature type="transmembrane region" description="Helical" evidence="2">
    <location>
        <begin position="290"/>
        <end position="308"/>
    </location>
</feature>
<feature type="transmembrane region" description="Helical" evidence="2">
    <location>
        <begin position="341"/>
        <end position="358"/>
    </location>
</feature>
<feature type="transmembrane region" description="Helical" evidence="2">
    <location>
        <begin position="529"/>
        <end position="553"/>
    </location>
</feature>
<keyword evidence="2" id="KW-1133">Transmembrane helix</keyword>
<dbReference type="RefSeq" id="WP_193535932.1">
    <property type="nucleotide sequence ID" value="NZ_JADCLJ010000019.1"/>
</dbReference>
<keyword evidence="2" id="KW-0812">Transmembrane</keyword>
<feature type="transmembrane region" description="Helical" evidence="2">
    <location>
        <begin position="480"/>
        <end position="499"/>
    </location>
</feature>
<name>A0ABR9QIP1_9BACI</name>
<reference evidence="3 4" key="1">
    <citation type="submission" date="2020-10" db="EMBL/GenBank/DDBJ databases">
        <title>Bacillus sp. HD4P25, an endophyte from a halophyte.</title>
        <authorList>
            <person name="Sun J.-Q."/>
        </authorList>
    </citation>
    <scope>NUCLEOTIDE SEQUENCE [LARGE SCALE GENOMIC DNA]</scope>
    <source>
        <strain evidence="3 4">YIM 93174</strain>
    </source>
</reference>
<feature type="transmembrane region" description="Helical" evidence="2">
    <location>
        <begin position="80"/>
        <end position="97"/>
    </location>
</feature>
<organism evidence="3 4">
    <name type="scientific">Litchfieldia luteola</name>
    <dbReference type="NCBI Taxonomy" id="682179"/>
    <lineage>
        <taxon>Bacteria</taxon>
        <taxon>Bacillati</taxon>
        <taxon>Bacillota</taxon>
        <taxon>Bacilli</taxon>
        <taxon>Bacillales</taxon>
        <taxon>Bacillaceae</taxon>
        <taxon>Litchfieldia</taxon>
    </lineage>
</organism>
<dbReference type="PANTHER" id="PTHR38434:SF1">
    <property type="entry name" value="BLL2549 PROTEIN"/>
    <property type="match status" value="1"/>
</dbReference>
<feature type="transmembrane region" description="Helical" evidence="2">
    <location>
        <begin position="506"/>
        <end position="523"/>
    </location>
</feature>
<feature type="transmembrane region" description="Helical" evidence="2">
    <location>
        <begin position="390"/>
        <end position="410"/>
    </location>
</feature>
<feature type="transmembrane region" description="Helical" evidence="2">
    <location>
        <begin position="238"/>
        <end position="259"/>
    </location>
</feature>
<accession>A0ABR9QIP1</accession>
<comment type="caution">
    <text evidence="3">The sequence shown here is derived from an EMBL/GenBank/DDBJ whole genome shotgun (WGS) entry which is preliminary data.</text>
</comment>
<evidence type="ECO:0000256" key="1">
    <source>
        <dbReference type="SAM" id="Coils"/>
    </source>
</evidence>